<gene>
    <name evidence="3" type="primary">porC</name>
    <name evidence="3" type="ORF">SAMEA3545359_02483</name>
</gene>
<dbReference type="AlphaFoldDB" id="A0A1C6K075"/>
<protein>
    <submittedName>
        <fullName evidence="3">Pyruvate synthase subunit porC</fullName>
        <ecNumber evidence="3">1.2.7.1</ecNumber>
    </submittedName>
</protein>
<keyword evidence="1 3" id="KW-0560">Oxidoreductase</keyword>
<dbReference type="Pfam" id="PF01558">
    <property type="entry name" value="POR"/>
    <property type="match status" value="1"/>
</dbReference>
<keyword evidence="3" id="KW-0670">Pyruvate</keyword>
<dbReference type="InterPro" id="IPR002869">
    <property type="entry name" value="Pyrv_flavodox_OxRed_cen"/>
</dbReference>
<proteinExistence type="predicted"/>
<dbReference type="InterPro" id="IPR019752">
    <property type="entry name" value="Pyrv/ketoisovalerate_OxRed_cat"/>
</dbReference>
<evidence type="ECO:0000313" key="3">
    <source>
        <dbReference type="EMBL" id="SCJ87647.1"/>
    </source>
</evidence>
<dbReference type="PANTHER" id="PTHR42730">
    <property type="entry name" value="2-OXOGLUTARATE SYNTHASE SUBUNIT KORC"/>
    <property type="match status" value="1"/>
</dbReference>
<evidence type="ECO:0000256" key="1">
    <source>
        <dbReference type="ARBA" id="ARBA00023002"/>
    </source>
</evidence>
<dbReference type="Gene3D" id="3.40.920.10">
    <property type="entry name" value="Pyruvate-ferredoxin oxidoreductase, PFOR, domain III"/>
    <property type="match status" value="1"/>
</dbReference>
<dbReference type="EC" id="1.2.7.1" evidence="3"/>
<evidence type="ECO:0000259" key="2">
    <source>
        <dbReference type="Pfam" id="PF01558"/>
    </source>
</evidence>
<feature type="domain" description="Pyruvate/ketoisovalerate oxidoreductase catalytic" evidence="2">
    <location>
        <begin position="11"/>
        <end position="174"/>
    </location>
</feature>
<dbReference type="InterPro" id="IPR052554">
    <property type="entry name" value="2-oxoglutarate_synth_KorC"/>
</dbReference>
<reference evidence="3" key="1">
    <citation type="submission" date="2015-09" db="EMBL/GenBank/DDBJ databases">
        <authorList>
            <consortium name="Pathogen Informatics"/>
        </authorList>
    </citation>
    <scope>NUCLEOTIDE SEQUENCE</scope>
    <source>
        <strain evidence="3">2789STDY5834896</strain>
    </source>
</reference>
<sequence>MTHNILLAGFGGQGILFCGKVSAYGGLMAGKQVSWLPSYGPEMRGGTANCSVCISDEPIGSPLVLAPDLLLVMNKPSYDKFIHTVTPGGTAVVDSTLIADRDEVEGVHIHYVPATALAEERGLKGLANIVLLGKLLGETQFLTLDEIKKGIEKSVPASKQHLVEKNFEAIQLGMSL</sequence>
<dbReference type="EMBL" id="FMHG01000002">
    <property type="protein sequence ID" value="SCJ87647.1"/>
    <property type="molecule type" value="Genomic_DNA"/>
</dbReference>
<accession>A0A1C6K075</accession>
<organism evidence="3">
    <name type="scientific">uncultured Anaerotruncus sp</name>
    <dbReference type="NCBI Taxonomy" id="905011"/>
    <lineage>
        <taxon>Bacteria</taxon>
        <taxon>Bacillati</taxon>
        <taxon>Bacillota</taxon>
        <taxon>Clostridia</taxon>
        <taxon>Eubacteriales</taxon>
        <taxon>Oscillospiraceae</taxon>
        <taxon>Anaerotruncus</taxon>
        <taxon>environmental samples</taxon>
    </lineage>
</organism>
<dbReference type="SUPFAM" id="SSF53323">
    <property type="entry name" value="Pyruvate-ferredoxin oxidoreductase, PFOR, domain III"/>
    <property type="match status" value="1"/>
</dbReference>
<dbReference type="PANTHER" id="PTHR42730:SF1">
    <property type="entry name" value="2-OXOGLUTARATE SYNTHASE SUBUNIT KORC"/>
    <property type="match status" value="1"/>
</dbReference>
<name>A0A1C6K075_9FIRM</name>
<dbReference type="GO" id="GO:0019164">
    <property type="term" value="F:pyruvate synthase activity"/>
    <property type="evidence" value="ECO:0007669"/>
    <property type="project" value="UniProtKB-EC"/>
</dbReference>